<accession>A0A9X2FA18</accession>
<dbReference type="EMBL" id="JAMXLR010000051">
    <property type="protein sequence ID" value="MCO6045170.1"/>
    <property type="molecule type" value="Genomic_DNA"/>
</dbReference>
<evidence type="ECO:0000313" key="1">
    <source>
        <dbReference type="EMBL" id="MCO6045170.1"/>
    </source>
</evidence>
<keyword evidence="2" id="KW-1185">Reference proteome</keyword>
<gene>
    <name evidence="1" type="ORF">NG895_14760</name>
</gene>
<organism evidence="1 2">
    <name type="scientific">Aeoliella straminimaris</name>
    <dbReference type="NCBI Taxonomy" id="2954799"/>
    <lineage>
        <taxon>Bacteria</taxon>
        <taxon>Pseudomonadati</taxon>
        <taxon>Planctomycetota</taxon>
        <taxon>Planctomycetia</taxon>
        <taxon>Pirellulales</taxon>
        <taxon>Lacipirellulaceae</taxon>
        <taxon>Aeoliella</taxon>
    </lineage>
</organism>
<protein>
    <submittedName>
        <fullName evidence="1">Uncharacterized protein</fullName>
    </submittedName>
</protein>
<dbReference type="AlphaFoldDB" id="A0A9X2FA18"/>
<name>A0A9X2FA18_9BACT</name>
<evidence type="ECO:0000313" key="2">
    <source>
        <dbReference type="Proteomes" id="UP001155241"/>
    </source>
</evidence>
<proteinExistence type="predicted"/>
<reference evidence="1" key="1">
    <citation type="submission" date="2022-06" db="EMBL/GenBank/DDBJ databases">
        <title>Aeoliella straminimaris, a novel planctomycete from sediments.</title>
        <authorList>
            <person name="Vitorino I.R."/>
            <person name="Lage O.M."/>
        </authorList>
    </citation>
    <scope>NUCLEOTIDE SEQUENCE</scope>
    <source>
        <strain evidence="1">ICT_H6.2</strain>
    </source>
</reference>
<dbReference type="Proteomes" id="UP001155241">
    <property type="component" value="Unassembled WGS sequence"/>
</dbReference>
<sequence>MPIMHYLTRSLIAGVTVLVGCTGSQPNSINAPSKPDHLIMGEGSSISDGLSISNGNVVVIDDQPGIAFATVTPPGQSKRVAYFLVFNHDRPNARVKTEGGSSGSTANTFHTINTFGNECTVEYDVVLKDGTESIETESISISDTEYDSSKGRVFLIDMEATPPSVTQLNLDLPADVPALKEPDATKQFGQDTLNAFRKADKSVDDFCRSIEARGK</sequence>
<comment type="caution">
    <text evidence="1">The sequence shown here is derived from an EMBL/GenBank/DDBJ whole genome shotgun (WGS) entry which is preliminary data.</text>
</comment>